<evidence type="ECO:0000256" key="1">
    <source>
        <dbReference type="SAM" id="MobiDB-lite"/>
    </source>
</evidence>
<protein>
    <submittedName>
        <fullName evidence="2">DBP</fullName>
    </submittedName>
</protein>
<dbReference type="EMBL" id="KY315527">
    <property type="protein sequence ID" value="QFW57064.1"/>
    <property type="molecule type" value="Genomic_DNA"/>
</dbReference>
<accession>A0A5P9U8M9</accession>
<dbReference type="GO" id="GO:0003697">
    <property type="term" value="F:single-stranded DNA binding"/>
    <property type="evidence" value="ECO:0007669"/>
    <property type="project" value="InterPro"/>
</dbReference>
<feature type="region of interest" description="Disordered" evidence="1">
    <location>
        <begin position="75"/>
        <end position="98"/>
    </location>
</feature>
<evidence type="ECO:0000313" key="2">
    <source>
        <dbReference type="EMBL" id="QFW57064.1"/>
    </source>
</evidence>
<dbReference type="GO" id="GO:0006260">
    <property type="term" value="P:DNA replication"/>
    <property type="evidence" value="ECO:0007669"/>
    <property type="project" value="InterPro"/>
</dbReference>
<organism evidence="2">
    <name type="scientific">Human betaherpesvirus 6</name>
    <dbReference type="NCBI Taxonomy" id="10368"/>
    <lineage>
        <taxon>Viruses</taxon>
        <taxon>Duplodnaviria</taxon>
        <taxon>Heunggongvirae</taxon>
        <taxon>Peploviricota</taxon>
        <taxon>Herviviricetes</taxon>
        <taxon>Herpesvirales</taxon>
        <taxon>Orthoherpesviridae</taxon>
        <taxon>Betaherpesvirinae</taxon>
        <taxon>Roseolovirus</taxon>
    </lineage>
</organism>
<reference evidence="2" key="1">
    <citation type="journal article" date="2018" name="BMC Genomics">
        <title>Comparative genomic, transcriptomic, and proteomic reannotation of human herpesvirus 6.</title>
        <authorList>
            <person name="Greninger A.L."/>
            <person name="Knudsen G.M."/>
            <person name="Roychoudhury P."/>
            <person name="Hanson D.J."/>
            <person name="Sedlak R.H."/>
            <person name="Xie H."/>
            <person name="Guan J."/>
            <person name="Nguyen T."/>
            <person name="Peddu V."/>
            <person name="Boeckh M."/>
            <person name="Huang M.L."/>
            <person name="Cook L."/>
            <person name="Depledge D.P."/>
            <person name="Zerr D.M."/>
            <person name="Koelle D.M."/>
            <person name="Gantt S."/>
            <person name="Yoshikawa T."/>
            <person name="Caserta M."/>
            <person name="Hill J.A."/>
            <person name="Jerome K.R."/>
        </authorList>
    </citation>
    <scope>NUCLEOTIDE SEQUENCE</scope>
    <source>
        <strain evidence="2">HP8H1</strain>
    </source>
</reference>
<dbReference type="SUPFAM" id="SSF118208">
    <property type="entry name" value="Viral ssDNA binding protein"/>
    <property type="match status" value="1"/>
</dbReference>
<name>A0A5P9U8M9_9BETA</name>
<proteinExistence type="predicted"/>
<sequence length="98" mass="11121">MRDREDKPTMDDMLFFVDGREALAASIMLKLNHLVDMNVRDFSIANLQSVFEAVSSNDAPVYDFSEILAEEDDQASGVLKCDETETETDEPMTKKNRL</sequence>
<dbReference type="InterPro" id="IPR000635">
    <property type="entry name" value="Viral_ssDNA-bd"/>
</dbReference>
<dbReference type="InterPro" id="IPR035989">
    <property type="entry name" value="DBP_sf"/>
</dbReference>
<dbReference type="GO" id="GO:0042025">
    <property type="term" value="C:host cell nucleus"/>
    <property type="evidence" value="ECO:0007669"/>
    <property type="project" value="InterPro"/>
</dbReference>
<dbReference type="Pfam" id="PF00747">
    <property type="entry name" value="Viral_DNA_bp"/>
    <property type="match status" value="1"/>
</dbReference>